<sequence>MSSSRSTSLHNDKYMQTEGSDDLSVSARKLASTLWETKLKDLEEMGWKERVSKLGSAALQFHDPVSERTERSKVRSHRRRKSTKADLSNQNDCSIELLLLSVSYSIFNYMVNTRMNMQLDRTQNHGQTLSRHHLKDVCHGLTTCKELLKVLSHVWNLKDQKSTCSSLFAAINTELDWLCDEVSKLIREHRHNHSEVDVLLKKFEEEKMAWKVKEQEKIHTAITSVAREFKIEKKLRKQTERLNKKLGRELADTKASLSKAVKELEGEKRDRDILEQVCDELARGLGEDRAEMEELKRQSAKIREEVEMEQKILQLADVMREERVQMKLSEAKYQFEEKNTVVDKLRNELEAYLRSKKGQEQGCDSLNYETINELERHLRETLPSTHHYRDKEKADVEILDKEEDGDEGDSTDSDLHSIELNMGDNSKSRRTALQNDPNRLLISDKNKGRRSISEKFPVQSTSLERETSDGIEWEFCVGEKENVNTIDREISNFLNNGGTPEFSSQAWKKDHADETERYKMIKNLCDRIISASRITASQGFSGPTKNCSQQKFSANDPNKVMVRALPSCREKLEGIPEIIALSCRELLE</sequence>
<gene>
    <name evidence="3" type="ORF">H5410_034128</name>
</gene>
<reference evidence="3 4" key="1">
    <citation type="submission" date="2020-09" db="EMBL/GenBank/DDBJ databases">
        <title>De no assembly of potato wild relative species, Solanum commersonii.</title>
        <authorList>
            <person name="Cho K."/>
        </authorList>
    </citation>
    <scope>NUCLEOTIDE SEQUENCE [LARGE SCALE GENOMIC DNA]</scope>
    <source>
        <strain evidence="3">LZ3.2</strain>
        <tissue evidence="3">Leaf</tissue>
    </source>
</reference>
<accession>A0A9J5YV53</accession>
<keyword evidence="1" id="KW-0175">Coiled coil</keyword>
<evidence type="ECO:0000313" key="4">
    <source>
        <dbReference type="Proteomes" id="UP000824120"/>
    </source>
</evidence>
<feature type="region of interest" description="Disordered" evidence="2">
    <location>
        <begin position="65"/>
        <end position="85"/>
    </location>
</feature>
<dbReference type="Proteomes" id="UP000824120">
    <property type="component" value="Chromosome 6"/>
</dbReference>
<organism evidence="3 4">
    <name type="scientific">Solanum commersonii</name>
    <name type="common">Commerson's wild potato</name>
    <name type="synonym">Commerson's nightshade</name>
    <dbReference type="NCBI Taxonomy" id="4109"/>
    <lineage>
        <taxon>Eukaryota</taxon>
        <taxon>Viridiplantae</taxon>
        <taxon>Streptophyta</taxon>
        <taxon>Embryophyta</taxon>
        <taxon>Tracheophyta</taxon>
        <taxon>Spermatophyta</taxon>
        <taxon>Magnoliopsida</taxon>
        <taxon>eudicotyledons</taxon>
        <taxon>Gunneridae</taxon>
        <taxon>Pentapetalae</taxon>
        <taxon>asterids</taxon>
        <taxon>lamiids</taxon>
        <taxon>Solanales</taxon>
        <taxon>Solanaceae</taxon>
        <taxon>Solanoideae</taxon>
        <taxon>Solaneae</taxon>
        <taxon>Solanum</taxon>
    </lineage>
</organism>
<evidence type="ECO:0000256" key="1">
    <source>
        <dbReference type="SAM" id="Coils"/>
    </source>
</evidence>
<dbReference type="PANTHER" id="PTHR31071">
    <property type="entry name" value="GB|AAF24581.1"/>
    <property type="match status" value="1"/>
</dbReference>
<dbReference type="PANTHER" id="PTHR31071:SF47">
    <property type="entry name" value="INTRACELLULAR PROTEIN TRANSPORT PROTEIN USO1-LIKE"/>
    <property type="match status" value="1"/>
</dbReference>
<feature type="coiled-coil region" evidence="1">
    <location>
        <begin position="257"/>
        <end position="362"/>
    </location>
</feature>
<dbReference type="EMBL" id="JACXVP010000006">
    <property type="protein sequence ID" value="KAG5602758.1"/>
    <property type="molecule type" value="Genomic_DNA"/>
</dbReference>
<dbReference type="InterPro" id="IPR043424">
    <property type="entry name" value="BLT-like"/>
</dbReference>
<keyword evidence="4" id="KW-1185">Reference proteome</keyword>
<feature type="region of interest" description="Disordered" evidence="2">
    <location>
        <begin position="401"/>
        <end position="446"/>
    </location>
</feature>
<comment type="caution">
    <text evidence="3">The sequence shown here is derived from an EMBL/GenBank/DDBJ whole genome shotgun (WGS) entry which is preliminary data.</text>
</comment>
<dbReference type="AlphaFoldDB" id="A0A9J5YV53"/>
<feature type="compositionally biased region" description="Acidic residues" evidence="2">
    <location>
        <begin position="401"/>
        <end position="412"/>
    </location>
</feature>
<evidence type="ECO:0000256" key="2">
    <source>
        <dbReference type="SAM" id="MobiDB-lite"/>
    </source>
</evidence>
<name>A0A9J5YV53_SOLCO</name>
<evidence type="ECO:0000313" key="3">
    <source>
        <dbReference type="EMBL" id="KAG5602758.1"/>
    </source>
</evidence>
<proteinExistence type="predicted"/>
<dbReference type="OrthoDB" id="691984at2759"/>
<feature type="region of interest" description="Disordered" evidence="2">
    <location>
        <begin position="1"/>
        <end position="24"/>
    </location>
</feature>
<protein>
    <submittedName>
        <fullName evidence="3">Uncharacterized protein</fullName>
    </submittedName>
</protein>